<protein>
    <submittedName>
        <fullName evidence="1">Nucleoside diphosphate-linked moiety X motif 19, mitochondrial</fullName>
    </submittedName>
</protein>
<name>A0A4D9F5M5_9SAUR</name>
<gene>
    <name evidence="1" type="ORF">DR999_PMT01510</name>
</gene>
<keyword evidence="2" id="KW-1185">Reference proteome</keyword>
<proteinExistence type="predicted"/>
<reference evidence="1 2" key="1">
    <citation type="submission" date="2019-04" db="EMBL/GenBank/DDBJ databases">
        <title>Draft genome of the big-headed turtle Platysternon megacephalum.</title>
        <authorList>
            <person name="Gong S."/>
        </authorList>
    </citation>
    <scope>NUCLEOTIDE SEQUENCE [LARGE SCALE GENOMIC DNA]</scope>
    <source>
        <strain evidence="1">DO16091913</strain>
        <tissue evidence="1">Muscle</tissue>
    </source>
</reference>
<comment type="caution">
    <text evidence="1">The sequence shown here is derived from an EMBL/GenBank/DDBJ whole genome shotgun (WGS) entry which is preliminary data.</text>
</comment>
<organism evidence="1 2">
    <name type="scientific">Platysternon megacephalum</name>
    <name type="common">big-headed turtle</name>
    <dbReference type="NCBI Taxonomy" id="55544"/>
    <lineage>
        <taxon>Eukaryota</taxon>
        <taxon>Metazoa</taxon>
        <taxon>Chordata</taxon>
        <taxon>Craniata</taxon>
        <taxon>Vertebrata</taxon>
        <taxon>Euteleostomi</taxon>
        <taxon>Archelosauria</taxon>
        <taxon>Testudinata</taxon>
        <taxon>Testudines</taxon>
        <taxon>Cryptodira</taxon>
        <taxon>Durocryptodira</taxon>
        <taxon>Testudinoidea</taxon>
        <taxon>Platysternidae</taxon>
        <taxon>Platysternon</taxon>
    </lineage>
</organism>
<reference evidence="1 2" key="2">
    <citation type="submission" date="2019-04" db="EMBL/GenBank/DDBJ databases">
        <title>The genome sequence of big-headed turtle.</title>
        <authorList>
            <person name="Gong S."/>
        </authorList>
    </citation>
    <scope>NUCLEOTIDE SEQUENCE [LARGE SCALE GENOMIC DNA]</scope>
    <source>
        <strain evidence="1">DO16091913</strain>
        <tissue evidence="1">Muscle</tissue>
    </source>
</reference>
<sequence length="104" mass="11795">MQSELIIHKEKHGNAGGGGLYFICIIPPIYQVLFKQLGGQGPGPQEVTIQINNVQTHEKICRKRFALCNRVLHQSTVPFLMRFPKGEGKWLFLPLLHSNVRNMS</sequence>
<accession>A0A4D9F5M5</accession>
<dbReference type="EMBL" id="QXTE01000007">
    <property type="protein sequence ID" value="TFK14812.1"/>
    <property type="molecule type" value="Genomic_DNA"/>
</dbReference>
<evidence type="ECO:0000313" key="1">
    <source>
        <dbReference type="EMBL" id="TFK14812.1"/>
    </source>
</evidence>
<dbReference type="Proteomes" id="UP000297703">
    <property type="component" value="Unassembled WGS sequence"/>
</dbReference>
<evidence type="ECO:0000313" key="2">
    <source>
        <dbReference type="Proteomes" id="UP000297703"/>
    </source>
</evidence>
<dbReference type="AlphaFoldDB" id="A0A4D9F5M5"/>